<dbReference type="EMBL" id="LGUS01000173">
    <property type="protein sequence ID" value="KOG33445.1"/>
    <property type="molecule type" value="Genomic_DNA"/>
</dbReference>
<dbReference type="STRING" id="67356.AQJ84_08100"/>
<dbReference type="GO" id="GO:0008610">
    <property type="term" value="P:lipid biosynthetic process"/>
    <property type="evidence" value="ECO:0007669"/>
    <property type="project" value="TreeGrafter"/>
</dbReference>
<evidence type="ECO:0000313" key="4">
    <source>
        <dbReference type="Proteomes" id="UP000037251"/>
    </source>
</evidence>
<dbReference type="PANTHER" id="PTHR11487:SF0">
    <property type="entry name" value="S-ACYL FATTY ACID SYNTHASE THIOESTERASE, MEDIUM CHAIN"/>
    <property type="match status" value="1"/>
</dbReference>
<accession>A0A0L8L5P6</accession>
<dbReference type="Gene3D" id="3.40.50.1820">
    <property type="entry name" value="alpha/beta hydrolase"/>
    <property type="match status" value="1"/>
</dbReference>
<dbReference type="SUPFAM" id="SSF53474">
    <property type="entry name" value="alpha/beta-Hydrolases"/>
    <property type="match status" value="1"/>
</dbReference>
<evidence type="ECO:0000313" key="3">
    <source>
        <dbReference type="EMBL" id="KOG33445.1"/>
    </source>
</evidence>
<dbReference type="Pfam" id="PF00975">
    <property type="entry name" value="Thioesterase"/>
    <property type="match status" value="1"/>
</dbReference>
<dbReference type="InterPro" id="IPR012223">
    <property type="entry name" value="TEII"/>
</dbReference>
<dbReference type="PANTHER" id="PTHR11487">
    <property type="entry name" value="THIOESTERASE"/>
    <property type="match status" value="1"/>
</dbReference>
<comment type="caution">
    <text evidence="3">The sequence shown here is derived from an EMBL/GenBank/DDBJ whole genome shotgun (WGS) entry which is preliminary data.</text>
</comment>
<dbReference type="PATRIC" id="fig|67356.5.peg.4781"/>
<keyword evidence="4" id="KW-1185">Reference proteome</keyword>
<reference evidence="4" key="1">
    <citation type="submission" date="2015-07" db="EMBL/GenBank/DDBJ databases">
        <authorList>
            <person name="Ju K.-S."/>
            <person name="Doroghazi J.R."/>
            <person name="Metcalf W.W."/>
        </authorList>
    </citation>
    <scope>NUCLEOTIDE SEQUENCE [LARGE SCALE GENOMIC DNA]</scope>
    <source>
        <strain evidence="4">NRRL 2290</strain>
    </source>
</reference>
<dbReference type="InterPro" id="IPR001031">
    <property type="entry name" value="Thioesterase"/>
</dbReference>
<dbReference type="RefSeq" id="WP_037804549.1">
    <property type="nucleotide sequence ID" value="NZ_KL575652.1"/>
</dbReference>
<evidence type="ECO:0000259" key="2">
    <source>
        <dbReference type="Pfam" id="PF00975"/>
    </source>
</evidence>
<sequence>MPTNVQTNTAGTTKLVCLPYAGAGASFYRPWAALAGVALEILPLQLPGRERLIDDEPHRDVHSAVDGLVAQLRGRLGAGDHRVALFGHSLGAVLAYELAHRLVAEPGVELTHLFVSGSPEAAQGRERRATGLSDEAFLAQVGEFAGYHHPALDDPEMRELVLPTLRADVEMHENYLPSTRLPLDAPLTVIRGEDDDLVTRDDAASWSKATGRDFDHVELPGGHMYLTESAPTLVGLIVSTLR</sequence>
<organism evidence="3 4">
    <name type="scientific">Streptomyces resistomycificus</name>
    <dbReference type="NCBI Taxonomy" id="67356"/>
    <lineage>
        <taxon>Bacteria</taxon>
        <taxon>Bacillati</taxon>
        <taxon>Actinomycetota</taxon>
        <taxon>Actinomycetes</taxon>
        <taxon>Kitasatosporales</taxon>
        <taxon>Streptomycetaceae</taxon>
        <taxon>Streptomyces</taxon>
        <taxon>Streptomyces aurantiacus group</taxon>
    </lineage>
</organism>
<name>A0A0L8L5P6_9ACTN</name>
<evidence type="ECO:0000256" key="1">
    <source>
        <dbReference type="ARBA" id="ARBA00007169"/>
    </source>
</evidence>
<dbReference type="AlphaFoldDB" id="A0A0L8L5P6"/>
<feature type="domain" description="Thioesterase" evidence="2">
    <location>
        <begin position="14"/>
        <end position="235"/>
    </location>
</feature>
<protein>
    <submittedName>
        <fullName evidence="3">Thioesterase</fullName>
    </submittedName>
</protein>
<dbReference type="InterPro" id="IPR029058">
    <property type="entry name" value="AB_hydrolase_fold"/>
</dbReference>
<proteinExistence type="inferred from homology"/>
<dbReference type="eggNOG" id="COG3208">
    <property type="taxonomic scope" value="Bacteria"/>
</dbReference>
<comment type="similarity">
    <text evidence="1">Belongs to the thioesterase family.</text>
</comment>
<dbReference type="Proteomes" id="UP000037251">
    <property type="component" value="Unassembled WGS sequence"/>
</dbReference>
<dbReference type="OrthoDB" id="8480037at2"/>
<gene>
    <name evidence="3" type="ORF">ADK37_22445</name>
</gene>